<name>A0AA35CKD7_9FIRM</name>
<feature type="binding site" evidence="4">
    <location>
        <position position="141"/>
    </location>
    <ligand>
        <name>Mn(2+)</name>
        <dbReference type="ChEBI" id="CHEBI:29035"/>
        <label>1</label>
    </ligand>
</feature>
<protein>
    <submittedName>
        <fullName evidence="6">Agmatinase</fullName>
    </submittedName>
</protein>
<evidence type="ECO:0000313" key="6">
    <source>
        <dbReference type="EMBL" id="BDG60900.1"/>
    </source>
</evidence>
<dbReference type="InterPro" id="IPR005925">
    <property type="entry name" value="Agmatinase-rel"/>
</dbReference>
<dbReference type="CDD" id="cd11592">
    <property type="entry name" value="Agmatinase_PAH"/>
    <property type="match status" value="1"/>
</dbReference>
<evidence type="ECO:0000313" key="7">
    <source>
        <dbReference type="Proteomes" id="UP001163687"/>
    </source>
</evidence>
<evidence type="ECO:0000256" key="1">
    <source>
        <dbReference type="ARBA" id="ARBA00009227"/>
    </source>
</evidence>
<accession>A0AA35CKD7</accession>
<dbReference type="SUPFAM" id="SSF52768">
    <property type="entry name" value="Arginase/deacetylase"/>
    <property type="match status" value="1"/>
</dbReference>
<feature type="binding site" evidence="4">
    <location>
        <position position="116"/>
    </location>
    <ligand>
        <name>Mn(2+)</name>
        <dbReference type="ChEBI" id="CHEBI:29035"/>
        <label>1</label>
    </ligand>
</feature>
<sequence>MAYMPAFADLRTFLRLPHTKDLQGADVAIIGVPFDTGASLRVGARFGPGAIRMASAGLRPYHPHFRFYPARVLRAVDYGDVSVLPGWARETFGLLAETLGAALPATCVPIFLGGDHSISLPCLRAVARHNGRLALVHFDAHTDTWPAQSGQPLGHGTPFRRALEEGLIDPARSIQVGLRGPVLDEGDPDMPRRLGFQVVEMDEAAGMSPDALAEAIRQRVGDGPVYLSFDIDAVDPAFAPGTGTPEVGGFTSREILAILRRLAGLRFAGFDLVEFLPAYDPAGVTAILAANLVFEFLALAAVRHIPAR</sequence>
<dbReference type="Proteomes" id="UP001163687">
    <property type="component" value="Chromosome"/>
</dbReference>
<keyword evidence="3 5" id="KW-0378">Hydrolase</keyword>
<dbReference type="PANTHER" id="PTHR11358:SF26">
    <property type="entry name" value="GUANIDINO ACID HYDROLASE, MITOCHONDRIAL"/>
    <property type="match status" value="1"/>
</dbReference>
<comment type="cofactor">
    <cofactor evidence="4">
        <name>Mn(2+)</name>
        <dbReference type="ChEBI" id="CHEBI:29035"/>
    </cofactor>
    <text evidence="4">Binds 2 manganese ions per subunit.</text>
</comment>
<dbReference type="PROSITE" id="PS51409">
    <property type="entry name" value="ARGINASE_2"/>
    <property type="match status" value="1"/>
</dbReference>
<keyword evidence="4" id="KW-0464">Manganese</keyword>
<gene>
    <name evidence="6" type="primary">speB_2</name>
    <name evidence="6" type="ORF">caldi_19900</name>
</gene>
<dbReference type="PRINTS" id="PR00116">
    <property type="entry name" value="ARGINASE"/>
</dbReference>
<evidence type="ECO:0000256" key="3">
    <source>
        <dbReference type="ARBA" id="ARBA00022801"/>
    </source>
</evidence>
<organism evidence="6 7">
    <name type="scientific">Caldinitratiruptor microaerophilus</name>
    <dbReference type="NCBI Taxonomy" id="671077"/>
    <lineage>
        <taxon>Bacteria</taxon>
        <taxon>Bacillati</taxon>
        <taxon>Bacillota</taxon>
        <taxon>Clostridia</taxon>
        <taxon>Eubacteriales</taxon>
        <taxon>Symbiobacteriaceae</taxon>
        <taxon>Caldinitratiruptor</taxon>
    </lineage>
</organism>
<evidence type="ECO:0000256" key="2">
    <source>
        <dbReference type="ARBA" id="ARBA00022723"/>
    </source>
</evidence>
<dbReference type="InterPro" id="IPR020855">
    <property type="entry name" value="Ureohydrolase_Mn_BS"/>
</dbReference>
<feature type="binding site" evidence="4">
    <location>
        <position position="230"/>
    </location>
    <ligand>
        <name>Mn(2+)</name>
        <dbReference type="ChEBI" id="CHEBI:29035"/>
        <label>1</label>
    </ligand>
</feature>
<evidence type="ECO:0000256" key="4">
    <source>
        <dbReference type="PIRSR" id="PIRSR036979-1"/>
    </source>
</evidence>
<dbReference type="Gene3D" id="3.40.800.10">
    <property type="entry name" value="Ureohydrolase domain"/>
    <property type="match status" value="1"/>
</dbReference>
<dbReference type="NCBIfam" id="NF002564">
    <property type="entry name" value="PRK02190.1"/>
    <property type="match status" value="1"/>
</dbReference>
<dbReference type="PANTHER" id="PTHR11358">
    <property type="entry name" value="ARGINASE/AGMATINASE"/>
    <property type="match status" value="1"/>
</dbReference>
<dbReference type="GO" id="GO:0046872">
    <property type="term" value="F:metal ion binding"/>
    <property type="evidence" value="ECO:0007669"/>
    <property type="project" value="UniProtKB-KW"/>
</dbReference>
<comment type="similarity">
    <text evidence="1">Belongs to the arginase family. Agmatinase subfamily.</text>
</comment>
<dbReference type="GO" id="GO:0033389">
    <property type="term" value="P:putrescine biosynthetic process from arginine, via agmatine"/>
    <property type="evidence" value="ECO:0007669"/>
    <property type="project" value="TreeGrafter"/>
</dbReference>
<dbReference type="InterPro" id="IPR006035">
    <property type="entry name" value="Ureohydrolase"/>
</dbReference>
<dbReference type="GO" id="GO:0008783">
    <property type="term" value="F:agmatinase activity"/>
    <property type="evidence" value="ECO:0007669"/>
    <property type="project" value="TreeGrafter"/>
</dbReference>
<reference evidence="6" key="1">
    <citation type="submission" date="2022-03" db="EMBL/GenBank/DDBJ databases">
        <title>Complete genome sequence of Caldinitratiruptor microaerophilus.</title>
        <authorList>
            <person name="Mukaiyama R."/>
            <person name="Nishiyama T."/>
            <person name="Ueda K."/>
        </authorList>
    </citation>
    <scope>NUCLEOTIDE SEQUENCE</scope>
    <source>
        <strain evidence="6">JCM 16183</strain>
    </source>
</reference>
<dbReference type="PIRSF" id="PIRSF036979">
    <property type="entry name" value="Arginase"/>
    <property type="match status" value="1"/>
</dbReference>
<dbReference type="InterPro" id="IPR023696">
    <property type="entry name" value="Ureohydrolase_dom_sf"/>
</dbReference>
<feature type="binding site" evidence="4">
    <location>
        <position position="232"/>
    </location>
    <ligand>
        <name>Mn(2+)</name>
        <dbReference type="ChEBI" id="CHEBI:29035"/>
        <label>2</label>
    </ligand>
</feature>
<feature type="binding site" evidence="4">
    <location>
        <position position="143"/>
    </location>
    <ligand>
        <name>Mn(2+)</name>
        <dbReference type="ChEBI" id="CHEBI:29035"/>
        <label>1</label>
    </ligand>
</feature>
<dbReference type="RefSeq" id="WP_264841587.1">
    <property type="nucleotide sequence ID" value="NZ_AP025628.1"/>
</dbReference>
<keyword evidence="7" id="KW-1185">Reference proteome</keyword>
<dbReference type="NCBIfam" id="TIGR01230">
    <property type="entry name" value="agmatinase"/>
    <property type="match status" value="1"/>
</dbReference>
<dbReference type="AlphaFoldDB" id="A0AA35CKD7"/>
<feature type="binding site" evidence="4">
    <location>
        <position position="139"/>
    </location>
    <ligand>
        <name>Mn(2+)</name>
        <dbReference type="ChEBI" id="CHEBI:29035"/>
        <label>1</label>
    </ligand>
</feature>
<keyword evidence="2 4" id="KW-0479">Metal-binding</keyword>
<dbReference type="Pfam" id="PF00491">
    <property type="entry name" value="Arginase"/>
    <property type="match status" value="1"/>
</dbReference>
<dbReference type="KEGG" id="cmic:caldi_19900"/>
<evidence type="ECO:0000256" key="5">
    <source>
        <dbReference type="RuleBase" id="RU003684"/>
    </source>
</evidence>
<dbReference type="PROSITE" id="PS01053">
    <property type="entry name" value="ARGINASE_1"/>
    <property type="match status" value="1"/>
</dbReference>
<dbReference type="EMBL" id="AP025628">
    <property type="protein sequence ID" value="BDG60900.1"/>
    <property type="molecule type" value="Genomic_DNA"/>
</dbReference>
<proteinExistence type="inferred from homology"/>